<dbReference type="AlphaFoldDB" id="A0A1Z4VUT0"/>
<dbReference type="Proteomes" id="UP000218765">
    <property type="component" value="Chromosome"/>
</dbReference>
<evidence type="ECO:0000256" key="3">
    <source>
        <dbReference type="ARBA" id="ARBA00004496"/>
    </source>
</evidence>
<dbReference type="InterPro" id="IPR008731">
    <property type="entry name" value="PTS_EIN"/>
</dbReference>
<organism evidence="15 16">
    <name type="scientific">Thiohalobacter thiocyanaticus</name>
    <dbReference type="NCBI Taxonomy" id="585455"/>
    <lineage>
        <taxon>Bacteria</taxon>
        <taxon>Pseudomonadati</taxon>
        <taxon>Pseudomonadota</taxon>
        <taxon>Gammaproteobacteria</taxon>
        <taxon>Thiohalobacterales</taxon>
        <taxon>Thiohalobacteraceae</taxon>
        <taxon>Thiohalobacter</taxon>
    </lineage>
</organism>
<keyword evidence="11" id="KW-0479">Metal-binding</keyword>
<evidence type="ECO:0000256" key="10">
    <source>
        <dbReference type="ARBA" id="ARBA00022683"/>
    </source>
</evidence>
<dbReference type="InterPro" id="IPR029016">
    <property type="entry name" value="GAF-like_dom_sf"/>
</dbReference>
<evidence type="ECO:0000256" key="4">
    <source>
        <dbReference type="ARBA" id="ARBA00007837"/>
    </source>
</evidence>
<proteinExistence type="inferred from homology"/>
<dbReference type="EMBL" id="AP018052">
    <property type="protein sequence ID" value="BAZ95128.1"/>
    <property type="molecule type" value="Genomic_DNA"/>
</dbReference>
<dbReference type="SUPFAM" id="SSF52009">
    <property type="entry name" value="Phosphohistidine domain"/>
    <property type="match status" value="1"/>
</dbReference>
<dbReference type="GO" id="GO:0046872">
    <property type="term" value="F:metal ion binding"/>
    <property type="evidence" value="ECO:0007669"/>
    <property type="project" value="UniProtKB-KW"/>
</dbReference>
<dbReference type="Pfam" id="PF05524">
    <property type="entry name" value="PEP-utilisers_N"/>
    <property type="match status" value="1"/>
</dbReference>
<dbReference type="SMART" id="SM00065">
    <property type="entry name" value="GAF"/>
    <property type="match status" value="1"/>
</dbReference>
<dbReference type="PROSITE" id="PS00742">
    <property type="entry name" value="PEP_ENZYMES_2"/>
    <property type="match status" value="1"/>
</dbReference>
<keyword evidence="8" id="KW-0762">Sugar transport</keyword>
<dbReference type="InterPro" id="IPR015813">
    <property type="entry name" value="Pyrv/PenolPyrv_kinase-like_dom"/>
</dbReference>
<dbReference type="NCBIfam" id="NF008283">
    <property type="entry name" value="PRK11061.1"/>
    <property type="match status" value="1"/>
</dbReference>
<keyword evidence="9" id="KW-0808">Transferase</keyword>
<dbReference type="SUPFAM" id="SSF47831">
    <property type="entry name" value="Enzyme I of the PEP:sugar phosphotransferase system HPr-binding (sub)domain"/>
    <property type="match status" value="1"/>
</dbReference>
<dbReference type="OrthoDB" id="9765468at2"/>
<evidence type="ECO:0000313" key="15">
    <source>
        <dbReference type="EMBL" id="BAZ95128.1"/>
    </source>
</evidence>
<evidence type="ECO:0000256" key="5">
    <source>
        <dbReference type="ARBA" id="ARBA00012232"/>
    </source>
</evidence>
<dbReference type="InterPro" id="IPR003018">
    <property type="entry name" value="GAF"/>
</dbReference>
<dbReference type="PRINTS" id="PR01736">
    <property type="entry name" value="PHPHTRNFRASE"/>
</dbReference>
<evidence type="ECO:0000256" key="2">
    <source>
        <dbReference type="ARBA" id="ARBA00001946"/>
    </source>
</evidence>
<dbReference type="InterPro" id="IPR008279">
    <property type="entry name" value="PEP-util_enz_mobile_dom"/>
</dbReference>
<keyword evidence="7" id="KW-0963">Cytoplasm</keyword>
<keyword evidence="12" id="KW-0418">Kinase</keyword>
<dbReference type="GO" id="GO:0005737">
    <property type="term" value="C:cytoplasm"/>
    <property type="evidence" value="ECO:0007669"/>
    <property type="project" value="UniProtKB-SubCell"/>
</dbReference>
<dbReference type="SUPFAM" id="SSF55781">
    <property type="entry name" value="GAF domain-like"/>
    <property type="match status" value="1"/>
</dbReference>
<name>A0A1Z4VUT0_9GAMM</name>
<dbReference type="InterPro" id="IPR023151">
    <property type="entry name" value="PEP_util_CS"/>
</dbReference>
<keyword evidence="13" id="KW-0460">Magnesium</keyword>
<evidence type="ECO:0000256" key="11">
    <source>
        <dbReference type="ARBA" id="ARBA00022723"/>
    </source>
</evidence>
<keyword evidence="6" id="KW-0813">Transport</keyword>
<feature type="domain" description="GAF" evidence="14">
    <location>
        <begin position="17"/>
        <end position="163"/>
    </location>
</feature>
<dbReference type="InterPro" id="IPR050499">
    <property type="entry name" value="PEP-utilizing_PTS_enzyme"/>
</dbReference>
<dbReference type="InterPro" id="IPR006318">
    <property type="entry name" value="PTS_EI-like"/>
</dbReference>
<dbReference type="PANTHER" id="PTHR46244">
    <property type="entry name" value="PHOSPHOENOLPYRUVATE-PROTEIN PHOSPHOTRANSFERASE"/>
    <property type="match status" value="1"/>
</dbReference>
<sequence length="755" mass="81764">MFDSLRRIIQAVNAAPDLNTALNIIVQRVKQTIGADVASVYFRDADGQLVLMATDGLNPAAVGMVRLDDGEGLVGLVVERAEPVNLEDGPAHPRYRYITETDEEPFHGFLGVPIIQHRRVLGVLVVRQRAVRRFAETEETFLVTLAAQLAGAISHADASGGVSRLLQEVGGTAFTLKGLSGAPGLALGQALVVYPPANLDAIPDHALPPGKVEAERARFRQALAEVEDDIRALSRRMSGSLPAEDLALFDALLLMLSSDTLVEPTLRRIGEGNWAPGALRETIRDHVRIFDAMEDAYLRERAEDVRDLGRRILMRLQSDQPQVREVAEPTILVGEEVTASHLAEVPTQHLAGIVSAKGSSSSHVAILAHALGIPAVMGVEDLPVNRLDEQNLVIDGYRGQVYVRPTGHMLEEFERLVGEEAELAAGLEELAALPALTPDDVHVPLYVNTGLLSDISPSLRSGADGVGLYRTEIPFLIRDGFPGEEEQVQIYRQVLEGFAPRPVTLRTLDIGGDKALPYFPIHEDNPFLGWRGIRLMLDHPEIFLTQLRAVLRASQGLNNLRLMLPMISDVGEVDETLELIRRAHRELAEEGVAVELPLIGVMVEVPSVIYQIPQLAKRVDFFSVGTNDLTQYLLAVDRNNAKVAELYNSLHPAVLQALAQIVDEAHASEREVSVCGEMAGDPAAALVLVGLGVDSLSMSVGSIARVKAVIRAFSLARARELVSTALGMEKAVAVRVLLNNALEEAGLGGLVRAGK</sequence>
<comment type="cofactor">
    <cofactor evidence="2">
        <name>Mg(2+)</name>
        <dbReference type="ChEBI" id="CHEBI:18420"/>
    </cofactor>
</comment>
<dbReference type="EC" id="2.7.3.9" evidence="5"/>
<evidence type="ECO:0000256" key="12">
    <source>
        <dbReference type="ARBA" id="ARBA00022777"/>
    </source>
</evidence>
<dbReference type="PANTHER" id="PTHR46244:SF1">
    <property type="entry name" value="PHOSPHOENOLPYRUVATE-DEPENDENT PHOSPHOTRANSFERASE SYSTEM"/>
    <property type="match status" value="1"/>
</dbReference>
<dbReference type="Gene3D" id="3.20.20.60">
    <property type="entry name" value="Phosphoenolpyruvate-binding domains"/>
    <property type="match status" value="1"/>
</dbReference>
<gene>
    <name evidence="15" type="ORF">FOKN1_2768</name>
</gene>
<evidence type="ECO:0000256" key="6">
    <source>
        <dbReference type="ARBA" id="ARBA00022448"/>
    </source>
</evidence>
<dbReference type="Gene3D" id="1.10.274.10">
    <property type="entry name" value="PtsI, HPr-binding domain"/>
    <property type="match status" value="1"/>
</dbReference>
<evidence type="ECO:0000256" key="1">
    <source>
        <dbReference type="ARBA" id="ARBA00000683"/>
    </source>
</evidence>
<dbReference type="Pfam" id="PF01590">
    <property type="entry name" value="GAF"/>
    <property type="match status" value="1"/>
</dbReference>
<dbReference type="Pfam" id="PF00391">
    <property type="entry name" value="PEP-utilizers"/>
    <property type="match status" value="1"/>
</dbReference>
<evidence type="ECO:0000313" key="16">
    <source>
        <dbReference type="Proteomes" id="UP000218765"/>
    </source>
</evidence>
<comment type="similarity">
    <text evidence="4">Belongs to the PEP-utilizing enzyme family.</text>
</comment>
<dbReference type="Pfam" id="PF02896">
    <property type="entry name" value="PEP-utilizers_C"/>
    <property type="match status" value="1"/>
</dbReference>
<dbReference type="NCBIfam" id="TIGR01417">
    <property type="entry name" value="PTS_I_fam"/>
    <property type="match status" value="1"/>
</dbReference>
<keyword evidence="10" id="KW-0598">Phosphotransferase system</keyword>
<dbReference type="SUPFAM" id="SSF51621">
    <property type="entry name" value="Phosphoenolpyruvate/pyruvate domain"/>
    <property type="match status" value="1"/>
</dbReference>
<accession>A0A1Z4VUT0</accession>
<dbReference type="Gene3D" id="3.50.30.10">
    <property type="entry name" value="Phosphohistidine domain"/>
    <property type="match status" value="1"/>
</dbReference>
<reference evidence="15 16" key="1">
    <citation type="submission" date="2017-05" db="EMBL/GenBank/DDBJ databases">
        <title>Thiocyanate degradation by Thiohalobacter thiocyanaticus FOKN1.</title>
        <authorList>
            <person name="Oshiki M."/>
            <person name="Fukushima T."/>
            <person name="Kawano S."/>
            <person name="Nakagawa J."/>
        </authorList>
    </citation>
    <scope>NUCLEOTIDE SEQUENCE [LARGE SCALE GENOMIC DNA]</scope>
    <source>
        <strain evidence="15 16">FOKN1</strain>
    </source>
</reference>
<dbReference type="InterPro" id="IPR000121">
    <property type="entry name" value="PEP_util_C"/>
</dbReference>
<keyword evidence="16" id="KW-1185">Reference proteome</keyword>
<dbReference type="Gene3D" id="3.30.450.40">
    <property type="match status" value="1"/>
</dbReference>
<dbReference type="InterPro" id="IPR036618">
    <property type="entry name" value="PtsI_HPr-bd_sf"/>
</dbReference>
<evidence type="ECO:0000259" key="14">
    <source>
        <dbReference type="SMART" id="SM00065"/>
    </source>
</evidence>
<protein>
    <recommendedName>
        <fullName evidence="5">phosphoenolpyruvate--protein phosphotransferase</fullName>
        <ecNumber evidence="5">2.7.3.9</ecNumber>
    </recommendedName>
</protein>
<dbReference type="GO" id="GO:0016301">
    <property type="term" value="F:kinase activity"/>
    <property type="evidence" value="ECO:0007669"/>
    <property type="project" value="UniProtKB-KW"/>
</dbReference>
<evidence type="ECO:0000256" key="7">
    <source>
        <dbReference type="ARBA" id="ARBA00022490"/>
    </source>
</evidence>
<dbReference type="GO" id="GO:0009401">
    <property type="term" value="P:phosphoenolpyruvate-dependent sugar phosphotransferase system"/>
    <property type="evidence" value="ECO:0007669"/>
    <property type="project" value="UniProtKB-KW"/>
</dbReference>
<dbReference type="InterPro" id="IPR040442">
    <property type="entry name" value="Pyrv_kinase-like_dom_sf"/>
</dbReference>
<dbReference type="InterPro" id="IPR036637">
    <property type="entry name" value="Phosphohistidine_dom_sf"/>
</dbReference>
<evidence type="ECO:0000256" key="9">
    <source>
        <dbReference type="ARBA" id="ARBA00022679"/>
    </source>
</evidence>
<dbReference type="GO" id="GO:0008965">
    <property type="term" value="F:phosphoenolpyruvate-protein phosphotransferase activity"/>
    <property type="evidence" value="ECO:0007669"/>
    <property type="project" value="UniProtKB-EC"/>
</dbReference>
<dbReference type="KEGG" id="ttc:FOKN1_2768"/>
<evidence type="ECO:0000256" key="8">
    <source>
        <dbReference type="ARBA" id="ARBA00022597"/>
    </source>
</evidence>
<evidence type="ECO:0000256" key="13">
    <source>
        <dbReference type="ARBA" id="ARBA00022842"/>
    </source>
</evidence>
<dbReference type="RefSeq" id="WP_096367146.1">
    <property type="nucleotide sequence ID" value="NZ_AP018052.1"/>
</dbReference>
<comment type="subcellular location">
    <subcellularLocation>
        <location evidence="3">Cytoplasm</location>
    </subcellularLocation>
</comment>
<comment type="catalytic activity">
    <reaction evidence="1">
        <text>L-histidyl-[protein] + phosphoenolpyruvate = N(pros)-phospho-L-histidyl-[protein] + pyruvate</text>
        <dbReference type="Rhea" id="RHEA:23880"/>
        <dbReference type="Rhea" id="RHEA-COMP:9745"/>
        <dbReference type="Rhea" id="RHEA-COMP:9746"/>
        <dbReference type="ChEBI" id="CHEBI:15361"/>
        <dbReference type="ChEBI" id="CHEBI:29979"/>
        <dbReference type="ChEBI" id="CHEBI:58702"/>
        <dbReference type="ChEBI" id="CHEBI:64837"/>
        <dbReference type="EC" id="2.7.3.9"/>
    </reaction>
</comment>